<dbReference type="AlphaFoldDB" id="A0A1Q6DSC0"/>
<evidence type="ECO:0000313" key="2">
    <source>
        <dbReference type="EMBL" id="OKY77243.1"/>
    </source>
</evidence>
<feature type="region of interest" description="Disordered" evidence="1">
    <location>
        <begin position="1"/>
        <end position="27"/>
    </location>
</feature>
<dbReference type="Proteomes" id="UP000185744">
    <property type="component" value="Unassembled WGS sequence"/>
</dbReference>
<accession>A0A1Q6DSC0</accession>
<comment type="caution">
    <text evidence="2">The sequence shown here is derived from an EMBL/GenBank/DDBJ whole genome shotgun (WGS) entry which is preliminary data.</text>
</comment>
<proteinExistence type="predicted"/>
<dbReference type="InParanoid" id="A0A1Q6DSC0"/>
<dbReference type="EMBL" id="MSDW01000002">
    <property type="protein sequence ID" value="OKY77243.1"/>
    <property type="molecule type" value="Genomic_DNA"/>
</dbReference>
<evidence type="ECO:0000256" key="1">
    <source>
        <dbReference type="SAM" id="MobiDB-lite"/>
    </source>
</evidence>
<evidence type="ECO:0000313" key="3">
    <source>
        <dbReference type="Proteomes" id="UP000185744"/>
    </source>
</evidence>
<name>A0A1Q6DSC0_METT1</name>
<organism evidence="2 3">
    <name type="scientific">Methanohalarchaeum thermophilum</name>
    <dbReference type="NCBI Taxonomy" id="1903181"/>
    <lineage>
        <taxon>Archaea</taxon>
        <taxon>Methanobacteriati</taxon>
        <taxon>Methanobacteriota</taxon>
        <taxon>Methanonatronarchaeia</taxon>
        <taxon>Methanonatronarchaeales</taxon>
        <taxon>Methanonatronarchaeaceae</taxon>
        <taxon>Candidatus Methanohalarchaeum</taxon>
    </lineage>
</organism>
<gene>
    <name evidence="2" type="ORF">BTN85_1891</name>
</gene>
<sequence>MDGEDSQLYSATKQQARRVVIQNNPENKQPIRLRNDVMKLEEQDTGISSYWVKIPVYNPEKERGESIWCSVIIPQKDRGDVEECEFGDSELG</sequence>
<keyword evidence="3" id="KW-1185">Reference proteome</keyword>
<reference evidence="2" key="1">
    <citation type="submission" date="2016-12" db="EMBL/GenBank/DDBJ databases">
        <title>Discovery of methanogenic haloarchaea.</title>
        <authorList>
            <person name="Sorokin D.Y."/>
            <person name="Makarova K.S."/>
            <person name="Abbas B."/>
            <person name="Ferrer M."/>
            <person name="Golyshin P.N."/>
        </authorList>
    </citation>
    <scope>NUCLEOTIDE SEQUENCE [LARGE SCALE GENOMIC DNA]</scope>
    <source>
        <strain evidence="2">HMET1</strain>
    </source>
</reference>
<dbReference type="STRING" id="1903181.BTN85_1891"/>
<protein>
    <submittedName>
        <fullName evidence="2">Uncharacterized protein</fullName>
    </submittedName>
</protein>